<dbReference type="InterPro" id="IPR011009">
    <property type="entry name" value="Kinase-like_dom_sf"/>
</dbReference>
<evidence type="ECO:0000313" key="5">
    <source>
        <dbReference type="Proteomes" id="UP000270487"/>
    </source>
</evidence>
<evidence type="ECO:0000256" key="2">
    <source>
        <dbReference type="SAM" id="Phobius"/>
    </source>
</evidence>
<feature type="transmembrane region" description="Helical" evidence="2">
    <location>
        <begin position="393"/>
        <end position="416"/>
    </location>
</feature>
<dbReference type="AlphaFoldDB" id="A0A448S616"/>
<dbReference type="GO" id="GO:0003677">
    <property type="term" value="F:DNA binding"/>
    <property type="evidence" value="ECO:0007669"/>
    <property type="project" value="UniProtKB-KW"/>
</dbReference>
<feature type="domain" description="Protein kinase" evidence="3">
    <location>
        <begin position="17"/>
        <end position="311"/>
    </location>
</feature>
<dbReference type="SUPFAM" id="SSF56112">
    <property type="entry name" value="Protein kinase-like (PK-like)"/>
    <property type="match status" value="1"/>
</dbReference>
<accession>A0A448S616</accession>
<keyword evidence="4" id="KW-0418">Kinase</keyword>
<evidence type="ECO:0000259" key="3">
    <source>
        <dbReference type="PROSITE" id="PS50011"/>
    </source>
</evidence>
<evidence type="ECO:0000313" key="4">
    <source>
        <dbReference type="EMBL" id="VEI63185.1"/>
    </source>
</evidence>
<dbReference type="GO" id="GO:0004672">
    <property type="term" value="F:protein kinase activity"/>
    <property type="evidence" value="ECO:0007669"/>
    <property type="project" value="InterPro"/>
</dbReference>
<dbReference type="PROSITE" id="PS50011">
    <property type="entry name" value="PROTEIN_KINASE_DOM"/>
    <property type="match status" value="1"/>
</dbReference>
<dbReference type="EMBL" id="LR134492">
    <property type="protein sequence ID" value="VEI63185.1"/>
    <property type="molecule type" value="Genomic_DNA"/>
</dbReference>
<dbReference type="GO" id="GO:0005524">
    <property type="term" value="F:ATP binding"/>
    <property type="evidence" value="ECO:0007669"/>
    <property type="project" value="InterPro"/>
</dbReference>
<keyword evidence="2" id="KW-0812">Transmembrane</keyword>
<sequence>MAQNKSQVFYNEKRQPLQIGALIKSGGAGSVYHLALQPGSVAKIYHDSIDKALYQRKIQAMLQHVPDIPPIALAEDSLVQLAWPTSPLLNTRGEFVGFVMPELDVKRSIELEYILQPRQAEAAKLPDGIGVKVSLATNLCTLVAALHQQQHRIIDMKPVNLRFYRESLYVALLDCDGFSIEGGGERFPAGQFTAEYLAPEFQKTGKVPEKQEEWQDRFALAVILFQLLNFGLHPYSGRPQSSKIATDLPGRIAAGCYAYGLTANKLMAPAPVSMHTLLPNDLRLMFDKAFGPLAASRPSAREWASVLRPYALPAQKKIVVCKANKRHQHFAGLACPECTRKKQMQKALQAARSAKRQAPQRQVAPAYVPPPRPAPTPPPPSFKLTMPAFVPGVVLHTAFAVLLPLVFAWLFSQFASLTSLQIGLSTFLSMPWKDQWFMGVRSIIYCSIALVLVLVFKWAFSSIVRSKP</sequence>
<feature type="region of interest" description="Disordered" evidence="1">
    <location>
        <begin position="352"/>
        <end position="374"/>
    </location>
</feature>
<dbReference type="Proteomes" id="UP000270487">
    <property type="component" value="Chromosome"/>
</dbReference>
<dbReference type="InterPro" id="IPR000719">
    <property type="entry name" value="Prot_kinase_dom"/>
</dbReference>
<organism evidence="4 5">
    <name type="scientific">Serratia fonticola</name>
    <dbReference type="NCBI Taxonomy" id="47917"/>
    <lineage>
        <taxon>Bacteria</taxon>
        <taxon>Pseudomonadati</taxon>
        <taxon>Pseudomonadota</taxon>
        <taxon>Gammaproteobacteria</taxon>
        <taxon>Enterobacterales</taxon>
        <taxon>Yersiniaceae</taxon>
        <taxon>Serratia</taxon>
    </lineage>
</organism>
<feature type="transmembrane region" description="Helical" evidence="2">
    <location>
        <begin position="436"/>
        <end position="460"/>
    </location>
</feature>
<keyword evidence="2" id="KW-0472">Membrane</keyword>
<keyword evidence="4" id="KW-0808">Transferase</keyword>
<dbReference type="Gene3D" id="1.10.510.10">
    <property type="entry name" value="Transferase(Phosphotransferase) domain 1"/>
    <property type="match status" value="1"/>
</dbReference>
<dbReference type="RefSeq" id="WP_141131062.1">
    <property type="nucleotide sequence ID" value="NZ_JBFQFY010000003.1"/>
</dbReference>
<protein>
    <submittedName>
        <fullName evidence="4">Uncharacterized protein with protein kinase and helix-hairpin-helix DNA-binding domains</fullName>
    </submittedName>
</protein>
<keyword evidence="4" id="KW-0238">DNA-binding</keyword>
<evidence type="ECO:0000256" key="1">
    <source>
        <dbReference type="SAM" id="MobiDB-lite"/>
    </source>
</evidence>
<reference evidence="4 5" key="1">
    <citation type="submission" date="2018-12" db="EMBL/GenBank/DDBJ databases">
        <authorList>
            <consortium name="Pathogen Informatics"/>
        </authorList>
    </citation>
    <scope>NUCLEOTIDE SEQUENCE [LARGE SCALE GENOMIC DNA]</scope>
    <source>
        <strain evidence="4 5">NCTC13193</strain>
    </source>
</reference>
<name>A0A448S616_SERFO</name>
<gene>
    <name evidence="4" type="ORF">NCTC13193_00686</name>
</gene>
<proteinExistence type="predicted"/>
<keyword evidence="2" id="KW-1133">Transmembrane helix</keyword>
<feature type="compositionally biased region" description="Low complexity" evidence="1">
    <location>
        <begin position="356"/>
        <end position="366"/>
    </location>
</feature>